<evidence type="ECO:0000313" key="2">
    <source>
        <dbReference type="Proteomes" id="UP000000391"/>
    </source>
</evidence>
<reference evidence="1 2" key="1">
    <citation type="submission" date="2010-06" db="EMBL/GenBank/DDBJ databases">
        <title>Complete sequence chromosome of Methanohalobium evestigatum Z-7303.</title>
        <authorList>
            <consortium name="US DOE Joint Genome Institute"/>
            <person name="Lucas S."/>
            <person name="Copeland A."/>
            <person name="Lapidus A."/>
            <person name="Cheng J.-F."/>
            <person name="Bruce D."/>
            <person name="Goodwin L."/>
            <person name="Pitluck S."/>
            <person name="Saunders E."/>
            <person name="Detter J.C."/>
            <person name="Han C."/>
            <person name="Tapia R."/>
            <person name="Land M."/>
            <person name="Hauser L."/>
            <person name="Kyrpides N."/>
            <person name="Mikhailova N."/>
            <person name="Sieprawska-Lupa M."/>
            <person name="Whitman W.B."/>
            <person name="Anderson I."/>
            <person name="Woyke T."/>
        </authorList>
    </citation>
    <scope>NUCLEOTIDE SEQUENCE [LARGE SCALE GENOMIC DNA]</scope>
    <source>
        <strain evidence="2">ATCC BAA-1072 / DSM 3721 / NBRC 107634 / OCM 161 / Z-7303</strain>
    </source>
</reference>
<dbReference type="EMBL" id="CP002069">
    <property type="protein sequence ID" value="ADI74135.1"/>
    <property type="molecule type" value="Genomic_DNA"/>
</dbReference>
<sequence length="45" mass="4939">MDAGDEVEVTFLGPDHHFVIAQISAIAKEYDGKAEGVDKPVYNYV</sequence>
<dbReference type="AlphaFoldDB" id="D7E7R2"/>
<accession>D7E7R2</accession>
<keyword evidence="2" id="KW-1185">Reference proteome</keyword>
<evidence type="ECO:0000313" key="1">
    <source>
        <dbReference type="EMBL" id="ADI74135.1"/>
    </source>
</evidence>
<gene>
    <name evidence="1" type="ordered locus">Metev_1269</name>
</gene>
<dbReference type="HOGENOM" id="CLU_3194494_0_0_2"/>
<dbReference type="Proteomes" id="UP000000391">
    <property type="component" value="Chromosome"/>
</dbReference>
<proteinExistence type="predicted"/>
<dbReference type="GeneID" id="43316973"/>
<name>D7E7R2_METEZ</name>
<dbReference type="KEGG" id="mev:Metev_1269"/>
<protein>
    <submittedName>
        <fullName evidence="1">Uncharacterized protein</fullName>
    </submittedName>
</protein>
<organism evidence="1 2">
    <name type="scientific">Methanohalobium evestigatum (strain ATCC BAA-1072 / DSM 3721 / NBRC 107634 / OCM 161 / Z-7303)</name>
    <dbReference type="NCBI Taxonomy" id="644295"/>
    <lineage>
        <taxon>Archaea</taxon>
        <taxon>Methanobacteriati</taxon>
        <taxon>Methanobacteriota</taxon>
        <taxon>Stenosarchaea group</taxon>
        <taxon>Methanomicrobia</taxon>
        <taxon>Methanosarcinales</taxon>
        <taxon>Methanosarcinaceae</taxon>
        <taxon>Methanohalobium</taxon>
    </lineage>
</organism>
<dbReference type="RefSeq" id="WP_013194701.1">
    <property type="nucleotide sequence ID" value="NC_014253.1"/>
</dbReference>